<comment type="caution">
    <text evidence="9">The sequence shown here is derived from an EMBL/GenBank/DDBJ whole genome shotgun (WGS) entry which is preliminary data.</text>
</comment>
<dbReference type="Pfam" id="PF01733">
    <property type="entry name" value="Nucleoside_tran"/>
    <property type="match status" value="1"/>
</dbReference>
<evidence type="ECO:0000256" key="5">
    <source>
        <dbReference type="ARBA" id="ARBA00022989"/>
    </source>
</evidence>
<dbReference type="Proteomes" id="UP001075354">
    <property type="component" value="Chromosome 6"/>
</dbReference>
<proteinExistence type="inferred from homology"/>
<feature type="transmembrane region" description="Helical" evidence="8">
    <location>
        <begin position="413"/>
        <end position="434"/>
    </location>
</feature>
<evidence type="ECO:0000256" key="3">
    <source>
        <dbReference type="ARBA" id="ARBA00022448"/>
    </source>
</evidence>
<evidence type="ECO:0000256" key="8">
    <source>
        <dbReference type="SAM" id="Phobius"/>
    </source>
</evidence>
<evidence type="ECO:0000313" key="10">
    <source>
        <dbReference type="Proteomes" id="UP001075354"/>
    </source>
</evidence>
<feature type="transmembrane region" description="Helical" evidence="8">
    <location>
        <begin position="311"/>
        <end position="331"/>
    </location>
</feature>
<feature type="transmembrane region" description="Helical" evidence="8">
    <location>
        <begin position="455"/>
        <end position="477"/>
    </location>
</feature>
<dbReference type="AlphaFoldDB" id="A0AAV7XU20"/>
<dbReference type="InterPro" id="IPR036259">
    <property type="entry name" value="MFS_trans_sf"/>
</dbReference>
<keyword evidence="3" id="KW-0813">Transport</keyword>
<feature type="transmembrane region" description="Helical" evidence="8">
    <location>
        <begin position="383"/>
        <end position="401"/>
    </location>
</feature>
<evidence type="ECO:0000256" key="2">
    <source>
        <dbReference type="ARBA" id="ARBA00007965"/>
    </source>
</evidence>
<comment type="subcellular location">
    <subcellularLocation>
        <location evidence="1">Membrane</location>
        <topology evidence="1">Multi-pass membrane protein</topology>
    </subcellularLocation>
</comment>
<dbReference type="PANTHER" id="PTHR10332:SF88">
    <property type="entry name" value="EQUILIBRATIVE NUCLEOSIDE TRANSPORTER 1, ISOFORM A"/>
    <property type="match status" value="1"/>
</dbReference>
<keyword evidence="5 8" id="KW-1133">Transmembrane helix</keyword>
<keyword evidence="4 8" id="KW-0812">Transmembrane</keyword>
<feature type="transmembrane region" description="Helical" evidence="8">
    <location>
        <begin position="351"/>
        <end position="371"/>
    </location>
</feature>
<evidence type="ECO:0000313" key="9">
    <source>
        <dbReference type="EMBL" id="KAJ1527212.1"/>
    </source>
</evidence>
<accession>A0AAV7XU20</accession>
<reference evidence="9" key="1">
    <citation type="submission" date="2022-12" db="EMBL/GenBank/DDBJ databases">
        <title>Chromosome-level genome assembly of the bean flower thrips Megalurothrips usitatus.</title>
        <authorList>
            <person name="Ma L."/>
            <person name="Liu Q."/>
            <person name="Li H."/>
            <person name="Cai W."/>
        </authorList>
    </citation>
    <scope>NUCLEOTIDE SEQUENCE</scope>
    <source>
        <strain evidence="9">Cailab_2022a</strain>
    </source>
</reference>
<dbReference type="EMBL" id="JAPTSV010000006">
    <property type="protein sequence ID" value="KAJ1527212.1"/>
    <property type="molecule type" value="Genomic_DNA"/>
</dbReference>
<feature type="transmembrane region" description="Helical" evidence="8">
    <location>
        <begin position="149"/>
        <end position="168"/>
    </location>
</feature>
<gene>
    <name evidence="9" type="ORF">ONE63_008739</name>
</gene>
<dbReference type="Gene3D" id="1.20.1250.20">
    <property type="entry name" value="MFS general substrate transporter like domains"/>
    <property type="match status" value="1"/>
</dbReference>
<dbReference type="InterPro" id="IPR002259">
    <property type="entry name" value="Eqnu_transpt"/>
</dbReference>
<dbReference type="SUPFAM" id="SSF103473">
    <property type="entry name" value="MFS general substrate transporter"/>
    <property type="match status" value="1"/>
</dbReference>
<dbReference type="GO" id="GO:0005337">
    <property type="term" value="F:nucleoside transmembrane transporter activity"/>
    <property type="evidence" value="ECO:0007669"/>
    <property type="project" value="InterPro"/>
</dbReference>
<feature type="transmembrane region" description="Helical" evidence="8">
    <location>
        <begin position="180"/>
        <end position="203"/>
    </location>
</feature>
<dbReference type="PIRSF" id="PIRSF016379">
    <property type="entry name" value="ENT"/>
    <property type="match status" value="1"/>
</dbReference>
<feature type="transmembrane region" description="Helical" evidence="8">
    <location>
        <begin position="119"/>
        <end position="137"/>
    </location>
</feature>
<protein>
    <recommendedName>
        <fullName evidence="11">Equilibrative nucleoside transporter 1</fullName>
    </recommendedName>
</protein>
<name>A0AAV7XU20_9NEOP</name>
<evidence type="ECO:0000256" key="6">
    <source>
        <dbReference type="ARBA" id="ARBA00023136"/>
    </source>
</evidence>
<feature type="region of interest" description="Disordered" evidence="7">
    <location>
        <begin position="14"/>
        <end position="34"/>
    </location>
</feature>
<feature type="transmembrane region" description="Helical" evidence="8">
    <location>
        <begin position="223"/>
        <end position="240"/>
    </location>
</feature>
<keyword evidence="6 8" id="KW-0472">Membrane</keyword>
<dbReference type="PANTHER" id="PTHR10332">
    <property type="entry name" value="EQUILIBRATIVE NUCLEOSIDE TRANSPORTER"/>
    <property type="match status" value="1"/>
</dbReference>
<organism evidence="9 10">
    <name type="scientific">Megalurothrips usitatus</name>
    <name type="common">bean blossom thrips</name>
    <dbReference type="NCBI Taxonomy" id="439358"/>
    <lineage>
        <taxon>Eukaryota</taxon>
        <taxon>Metazoa</taxon>
        <taxon>Ecdysozoa</taxon>
        <taxon>Arthropoda</taxon>
        <taxon>Hexapoda</taxon>
        <taxon>Insecta</taxon>
        <taxon>Pterygota</taxon>
        <taxon>Neoptera</taxon>
        <taxon>Paraneoptera</taxon>
        <taxon>Thysanoptera</taxon>
        <taxon>Terebrantia</taxon>
        <taxon>Thripoidea</taxon>
        <taxon>Thripidae</taxon>
        <taxon>Megalurothrips</taxon>
    </lineage>
</organism>
<evidence type="ECO:0000256" key="7">
    <source>
        <dbReference type="SAM" id="MobiDB-lite"/>
    </source>
</evidence>
<comment type="similarity">
    <text evidence="2">Belongs to the SLC29A/ENT transporter (TC 2.A.57) family.</text>
</comment>
<sequence length="480" mass="53557">MDDSINTRPLLQYDAESEFDDEYPSEDGPSYAVDDPIVVTKDTKPFLKGRDPQDRYSIAYIIFYFLGMTTLLPWNFFITADDYWMYKFRDVNASHPNVTTMMFHAAANGTSRTPLQKSFTAYLSVASTVPSTLFLILNSAVAHKFSIHARMLGSFVVILLLFVVTTVFVHVNTDAWQYDFFYLTMTIVVALNMASAVLTGGLFGMLGKFSAAYISAASSGQSLGGIFAAMAEIASLWLGVSPQLSAFVYFMVANCFLLLSILCYLVLIKGVFFKYHMTPRPHLSVQYDEDCAASDQSNLHSLSYSRVMSKIWIHGMAVWMAFFVSLSFYPAITVLVESANKGNGNEWNDKYFVPVVAYLIFSLFDYLGRVLSGWLLRPRQNPGLLLTLSLARIVFVPLLLYCNAQPRQHLPVYIHSDIIYIAIIILFGFTNGYLVNITMISAPKACEHHEQEMAASIMSAFLGVGLACGALLSMAIVKMI</sequence>
<feature type="transmembrane region" description="Helical" evidence="8">
    <location>
        <begin position="246"/>
        <end position="267"/>
    </location>
</feature>
<evidence type="ECO:0000256" key="1">
    <source>
        <dbReference type="ARBA" id="ARBA00004141"/>
    </source>
</evidence>
<evidence type="ECO:0008006" key="11">
    <source>
        <dbReference type="Google" id="ProtNLM"/>
    </source>
</evidence>
<feature type="transmembrane region" description="Helical" evidence="8">
    <location>
        <begin position="58"/>
        <end position="78"/>
    </location>
</feature>
<evidence type="ECO:0000256" key="4">
    <source>
        <dbReference type="ARBA" id="ARBA00022692"/>
    </source>
</evidence>
<dbReference type="GO" id="GO:0005886">
    <property type="term" value="C:plasma membrane"/>
    <property type="evidence" value="ECO:0007669"/>
    <property type="project" value="TreeGrafter"/>
</dbReference>
<keyword evidence="10" id="KW-1185">Reference proteome</keyword>
<dbReference type="PRINTS" id="PR01130">
    <property type="entry name" value="DERENTRNSPRT"/>
</dbReference>
<feature type="compositionally biased region" description="Acidic residues" evidence="7">
    <location>
        <begin position="15"/>
        <end position="25"/>
    </location>
</feature>